<sequence length="501" mass="53992">MTIPSHIGTEKNTLQEAPKPTIPIAPVAPSIASNATEGKKWKPPSPICPFCRKSPFHLRSECPVVQERGPALKQRVEELRKGDQAGTERGGQLVANEIDRMLEIEDKRDRLRAANTKVKVAANARGKKRATTSEVEEEDAKSEMDEDPDTPDEDEEDDRADSMPRSLERPTTSSHSLVTVLKPGEGSDTASSSDEEDAEDDTLPLQVGDEDAEMHDGNRSSTSVQSSDDATSKISSRMGSSFAAGLSEKPDPSQLRANEVSSAARIPQSFRDINDKSSEGPDNAVYEKMKHDTAEVLVLNSDDSSNEDMVDADQNGSVDASPSRGLMDSETRDTLFQRRGSPVAKGRTPGTPGRIKVMKDRHGNTAPVSRNYGNDSDEDDGSPTASKASLLPDYQRKAASQPMPDSSTKDLYPRLSNFVRSINPFGSTPLARSMPATPSQPTPISVPLSGRPVPKVSTMDASDESSSSSSSDSEKKSRIPKAQRAGSRPSGAPKQSIFSQM</sequence>
<protein>
    <submittedName>
        <fullName evidence="2">Uncharacterized protein</fullName>
    </submittedName>
</protein>
<reference evidence="2 3" key="1">
    <citation type="submission" date="2014-04" db="EMBL/GenBank/DDBJ databases">
        <authorList>
            <consortium name="DOE Joint Genome Institute"/>
            <person name="Kuo A."/>
            <person name="Zuccaro A."/>
            <person name="Kohler A."/>
            <person name="Nagy L.G."/>
            <person name="Floudas D."/>
            <person name="Copeland A."/>
            <person name="Barry K.W."/>
            <person name="Cichocki N."/>
            <person name="Veneault-Fourrey C."/>
            <person name="LaButti K."/>
            <person name="Lindquist E.A."/>
            <person name="Lipzen A."/>
            <person name="Lundell T."/>
            <person name="Morin E."/>
            <person name="Murat C."/>
            <person name="Sun H."/>
            <person name="Tunlid A."/>
            <person name="Henrissat B."/>
            <person name="Grigoriev I.V."/>
            <person name="Hibbett D.S."/>
            <person name="Martin F."/>
            <person name="Nordberg H.P."/>
            <person name="Cantor M.N."/>
            <person name="Hua S.X."/>
        </authorList>
    </citation>
    <scope>NUCLEOTIDE SEQUENCE [LARGE SCALE GENOMIC DNA]</scope>
    <source>
        <strain evidence="2 3">MAFF 305830</strain>
    </source>
</reference>
<evidence type="ECO:0000313" key="2">
    <source>
        <dbReference type="EMBL" id="KIM29782.1"/>
    </source>
</evidence>
<feature type="compositionally biased region" description="Low complexity" evidence="1">
    <location>
        <begin position="113"/>
        <end position="124"/>
    </location>
</feature>
<name>A0A0C2XLA1_SERVB</name>
<feature type="region of interest" description="Disordered" evidence="1">
    <location>
        <begin position="1"/>
        <end position="45"/>
    </location>
</feature>
<proteinExistence type="predicted"/>
<dbReference type="HOGENOM" id="CLU_544188_0_0_1"/>
<keyword evidence="3" id="KW-1185">Reference proteome</keyword>
<feature type="compositionally biased region" description="Polar residues" evidence="1">
    <location>
        <begin position="219"/>
        <end position="239"/>
    </location>
</feature>
<gene>
    <name evidence="2" type="ORF">M408DRAFT_328611</name>
</gene>
<organism evidence="2 3">
    <name type="scientific">Serendipita vermifera MAFF 305830</name>
    <dbReference type="NCBI Taxonomy" id="933852"/>
    <lineage>
        <taxon>Eukaryota</taxon>
        <taxon>Fungi</taxon>
        <taxon>Dikarya</taxon>
        <taxon>Basidiomycota</taxon>
        <taxon>Agaricomycotina</taxon>
        <taxon>Agaricomycetes</taxon>
        <taxon>Sebacinales</taxon>
        <taxon>Serendipitaceae</taxon>
        <taxon>Serendipita</taxon>
    </lineage>
</organism>
<feature type="region of interest" description="Disordered" evidence="1">
    <location>
        <begin position="107"/>
        <end position="501"/>
    </location>
</feature>
<accession>A0A0C2XLA1</accession>
<dbReference type="AlphaFoldDB" id="A0A0C2XLA1"/>
<feature type="compositionally biased region" description="Acidic residues" evidence="1">
    <location>
        <begin position="193"/>
        <end position="213"/>
    </location>
</feature>
<dbReference type="Proteomes" id="UP000054097">
    <property type="component" value="Unassembled WGS sequence"/>
</dbReference>
<feature type="compositionally biased region" description="Basic and acidic residues" evidence="1">
    <location>
        <begin position="327"/>
        <end position="336"/>
    </location>
</feature>
<reference evidence="3" key="2">
    <citation type="submission" date="2015-01" db="EMBL/GenBank/DDBJ databases">
        <title>Evolutionary Origins and Diversification of the Mycorrhizal Mutualists.</title>
        <authorList>
            <consortium name="DOE Joint Genome Institute"/>
            <consortium name="Mycorrhizal Genomics Consortium"/>
            <person name="Kohler A."/>
            <person name="Kuo A."/>
            <person name="Nagy L.G."/>
            <person name="Floudas D."/>
            <person name="Copeland A."/>
            <person name="Barry K.W."/>
            <person name="Cichocki N."/>
            <person name="Veneault-Fourrey C."/>
            <person name="LaButti K."/>
            <person name="Lindquist E.A."/>
            <person name="Lipzen A."/>
            <person name="Lundell T."/>
            <person name="Morin E."/>
            <person name="Murat C."/>
            <person name="Riley R."/>
            <person name="Ohm R."/>
            <person name="Sun H."/>
            <person name="Tunlid A."/>
            <person name="Henrissat B."/>
            <person name="Grigoriev I.V."/>
            <person name="Hibbett D.S."/>
            <person name="Martin F."/>
        </authorList>
    </citation>
    <scope>NUCLEOTIDE SEQUENCE [LARGE SCALE GENOMIC DNA]</scope>
    <source>
        <strain evidence="3">MAFF 305830</strain>
    </source>
</reference>
<evidence type="ECO:0000256" key="1">
    <source>
        <dbReference type="SAM" id="MobiDB-lite"/>
    </source>
</evidence>
<feature type="region of interest" description="Disordered" evidence="1">
    <location>
        <begin position="75"/>
        <end position="94"/>
    </location>
</feature>
<evidence type="ECO:0000313" key="3">
    <source>
        <dbReference type="Proteomes" id="UP000054097"/>
    </source>
</evidence>
<feature type="compositionally biased region" description="Basic and acidic residues" evidence="1">
    <location>
        <begin position="272"/>
        <end position="294"/>
    </location>
</feature>
<feature type="compositionally biased region" description="Acidic residues" evidence="1">
    <location>
        <begin position="134"/>
        <end position="159"/>
    </location>
</feature>
<dbReference type="EMBL" id="KN824287">
    <property type="protein sequence ID" value="KIM29782.1"/>
    <property type="molecule type" value="Genomic_DNA"/>
</dbReference>